<dbReference type="EMBL" id="LIAE01007822">
    <property type="protein sequence ID" value="PAV76755.1"/>
    <property type="molecule type" value="Genomic_DNA"/>
</dbReference>
<keyword evidence="2" id="KW-1185">Reference proteome</keyword>
<dbReference type="AlphaFoldDB" id="A0A2A2KS63"/>
<proteinExistence type="predicted"/>
<evidence type="ECO:0000313" key="2">
    <source>
        <dbReference type="Proteomes" id="UP000218231"/>
    </source>
</evidence>
<dbReference type="Proteomes" id="UP000218231">
    <property type="component" value="Unassembled WGS sequence"/>
</dbReference>
<gene>
    <name evidence="1" type="ORF">WR25_01541</name>
</gene>
<comment type="caution">
    <text evidence="1">The sequence shown here is derived from an EMBL/GenBank/DDBJ whole genome shotgun (WGS) entry which is preliminary data.</text>
</comment>
<protein>
    <submittedName>
        <fullName evidence="1">Uncharacterized protein</fullName>
    </submittedName>
</protein>
<accession>A0A2A2KS63</accession>
<name>A0A2A2KS63_9BILA</name>
<evidence type="ECO:0000313" key="1">
    <source>
        <dbReference type="EMBL" id="PAV76755.1"/>
    </source>
</evidence>
<sequence length="148" mass="15499">MEIDNAPPFPAPQAAAPEVVAAAPEAAAAAPEAAVAAPEAAVAAPEAAAAVPEVVAVPAIQPAANVNAQLTPLAAVLPVRMPVPGNPIYNRHFTARVVGFHFPTLNSQNVAFMVIYIQVEEVVFRVTMKGREQIEEHRPIIKKGCVRT</sequence>
<reference evidence="1 2" key="1">
    <citation type="journal article" date="2017" name="Curr. Biol.">
        <title>Genome architecture and evolution of a unichromosomal asexual nematode.</title>
        <authorList>
            <person name="Fradin H."/>
            <person name="Zegar C."/>
            <person name="Gutwein M."/>
            <person name="Lucas J."/>
            <person name="Kovtun M."/>
            <person name="Corcoran D."/>
            <person name="Baugh L.R."/>
            <person name="Kiontke K."/>
            <person name="Gunsalus K."/>
            <person name="Fitch D.H."/>
            <person name="Piano F."/>
        </authorList>
    </citation>
    <scope>NUCLEOTIDE SEQUENCE [LARGE SCALE GENOMIC DNA]</scope>
    <source>
        <strain evidence="1">PF1309</strain>
    </source>
</reference>
<organism evidence="1 2">
    <name type="scientific">Diploscapter pachys</name>
    <dbReference type="NCBI Taxonomy" id="2018661"/>
    <lineage>
        <taxon>Eukaryota</taxon>
        <taxon>Metazoa</taxon>
        <taxon>Ecdysozoa</taxon>
        <taxon>Nematoda</taxon>
        <taxon>Chromadorea</taxon>
        <taxon>Rhabditida</taxon>
        <taxon>Rhabditina</taxon>
        <taxon>Rhabditomorpha</taxon>
        <taxon>Rhabditoidea</taxon>
        <taxon>Rhabditidae</taxon>
        <taxon>Diploscapter</taxon>
    </lineage>
</organism>